<evidence type="ECO:0000313" key="1">
    <source>
        <dbReference type="Ensembl" id="ENSSHBP00005021933.1"/>
    </source>
</evidence>
<proteinExistence type="predicted"/>
<dbReference type="GO" id="GO:0005739">
    <property type="term" value="C:mitochondrion"/>
    <property type="evidence" value="ECO:0007669"/>
    <property type="project" value="TreeGrafter"/>
</dbReference>
<dbReference type="Ensembl" id="ENSSHBT00005026150.1">
    <property type="protein sequence ID" value="ENSSHBP00005021933.1"/>
    <property type="gene ID" value="ENSSHBG00005018545.1"/>
</dbReference>
<dbReference type="GO" id="GO:0005829">
    <property type="term" value="C:cytosol"/>
    <property type="evidence" value="ECO:0007669"/>
    <property type="project" value="TreeGrafter"/>
</dbReference>
<sequence>CLGISIPVVNEILRLNEDPNVQGLALDLPESLYSSKVLNAVKPEKDVDGVNLGRLVHGDAYDCLVPPTACACVQLEKSGSACK</sequence>
<dbReference type="Proteomes" id="UP000472266">
    <property type="component" value="Chromosome 11"/>
</dbReference>
<name>A0A672V3M2_STRHB</name>
<evidence type="ECO:0000313" key="2">
    <source>
        <dbReference type="Proteomes" id="UP000472266"/>
    </source>
</evidence>
<dbReference type="Gene3D" id="3.40.50.10860">
    <property type="entry name" value="Leucine Dehydrogenase, chain A, domain 1"/>
    <property type="match status" value="1"/>
</dbReference>
<dbReference type="PANTHER" id="PTHR48099">
    <property type="entry name" value="C-1-TETRAHYDROFOLATE SYNTHASE, CYTOPLASMIC-RELATED"/>
    <property type="match status" value="1"/>
</dbReference>
<dbReference type="InParanoid" id="A0A672V3M2"/>
<dbReference type="PANTHER" id="PTHR48099:SF12">
    <property type="entry name" value="MONOFUNCTIONAL C1-TETRAHYDROFOLATE SYNTHASE, MITOCHONDRIAL"/>
    <property type="match status" value="1"/>
</dbReference>
<accession>A0A672V3M2</accession>
<dbReference type="GO" id="GO:0035999">
    <property type="term" value="P:tetrahydrofolate interconversion"/>
    <property type="evidence" value="ECO:0007669"/>
    <property type="project" value="TreeGrafter"/>
</dbReference>
<organism evidence="1 2">
    <name type="scientific">Strigops habroptila</name>
    <name type="common">Kakapo</name>
    <dbReference type="NCBI Taxonomy" id="2489341"/>
    <lineage>
        <taxon>Eukaryota</taxon>
        <taxon>Metazoa</taxon>
        <taxon>Chordata</taxon>
        <taxon>Craniata</taxon>
        <taxon>Vertebrata</taxon>
        <taxon>Euteleostomi</taxon>
        <taxon>Archelosauria</taxon>
        <taxon>Archosauria</taxon>
        <taxon>Dinosauria</taxon>
        <taxon>Saurischia</taxon>
        <taxon>Theropoda</taxon>
        <taxon>Coelurosauria</taxon>
        <taxon>Aves</taxon>
        <taxon>Neognathae</taxon>
        <taxon>Neoaves</taxon>
        <taxon>Telluraves</taxon>
        <taxon>Australaves</taxon>
        <taxon>Psittaciformes</taxon>
        <taxon>Psittacidae</taxon>
        <taxon>Strigops</taxon>
    </lineage>
</organism>
<reference evidence="1" key="2">
    <citation type="submission" date="2025-08" db="UniProtKB">
        <authorList>
            <consortium name="Ensembl"/>
        </authorList>
    </citation>
    <scope>IDENTIFICATION</scope>
</reference>
<keyword evidence="2" id="KW-1185">Reference proteome</keyword>
<reference evidence="1" key="3">
    <citation type="submission" date="2025-09" db="UniProtKB">
        <authorList>
            <consortium name="Ensembl"/>
        </authorList>
    </citation>
    <scope>IDENTIFICATION</scope>
</reference>
<protein>
    <submittedName>
        <fullName evidence="1">Uncharacterized protein</fullName>
    </submittedName>
</protein>
<dbReference type="InterPro" id="IPR046346">
    <property type="entry name" value="Aminoacid_DH-like_N_sf"/>
</dbReference>
<dbReference type="AlphaFoldDB" id="A0A672V3M2"/>
<dbReference type="SUPFAM" id="SSF53223">
    <property type="entry name" value="Aminoacid dehydrogenase-like, N-terminal domain"/>
    <property type="match status" value="1"/>
</dbReference>
<reference evidence="1 2" key="1">
    <citation type="submission" date="2019-11" db="EMBL/GenBank/DDBJ databases">
        <title>Strigops habroptila (kakapo) genome, bStrHab1, primary haplotype, v2.</title>
        <authorList>
            <person name="Jarvis E.D."/>
            <person name="Howard J."/>
            <person name="Rhie A."/>
            <person name="Phillippy A."/>
            <person name="Korlach J."/>
            <person name="Digby A."/>
            <person name="Iorns D."/>
            <person name="Eason D."/>
            <person name="Robertson B."/>
            <person name="Raemaekers T."/>
            <person name="Howe K."/>
            <person name="Lewin H."/>
            <person name="Damas J."/>
            <person name="Hastie A."/>
            <person name="Tracey A."/>
            <person name="Chow W."/>
            <person name="Fedrigo O."/>
        </authorList>
    </citation>
    <scope>NUCLEOTIDE SEQUENCE [LARGE SCALE GENOMIC DNA]</scope>
</reference>